<dbReference type="Proteomes" id="UP000184543">
    <property type="component" value="Unassembled WGS sequence"/>
</dbReference>
<evidence type="ECO:0000313" key="2">
    <source>
        <dbReference type="EMBL" id="SHI92865.1"/>
    </source>
</evidence>
<dbReference type="RefSeq" id="WP_072990730.1">
    <property type="nucleotide sequence ID" value="NZ_FQYU01000002.1"/>
</dbReference>
<evidence type="ECO:0000313" key="3">
    <source>
        <dbReference type="Proteomes" id="UP000184543"/>
    </source>
</evidence>
<organism evidence="2 3">
    <name type="scientific">Pseudozobellia thermophila</name>
    <dbReference type="NCBI Taxonomy" id="192903"/>
    <lineage>
        <taxon>Bacteria</taxon>
        <taxon>Pseudomonadati</taxon>
        <taxon>Bacteroidota</taxon>
        <taxon>Flavobacteriia</taxon>
        <taxon>Flavobacteriales</taxon>
        <taxon>Flavobacteriaceae</taxon>
        <taxon>Pseudozobellia</taxon>
    </lineage>
</organism>
<name>A0A1M6F590_9FLAO</name>
<reference evidence="3" key="1">
    <citation type="submission" date="2016-11" db="EMBL/GenBank/DDBJ databases">
        <authorList>
            <person name="Varghese N."/>
            <person name="Submissions S."/>
        </authorList>
    </citation>
    <scope>NUCLEOTIDE SEQUENCE [LARGE SCALE GENOMIC DNA]</scope>
    <source>
        <strain evidence="3">DSM 19858</strain>
    </source>
</reference>
<dbReference type="STRING" id="192903.SAMN04488513_102300"/>
<protein>
    <submittedName>
        <fullName evidence="2">Uncharacterized protein</fullName>
    </submittedName>
</protein>
<gene>
    <name evidence="2" type="ORF">SAMN04488513_102300</name>
</gene>
<evidence type="ECO:0000256" key="1">
    <source>
        <dbReference type="SAM" id="Coils"/>
    </source>
</evidence>
<dbReference type="AlphaFoldDB" id="A0A1M6F590"/>
<dbReference type="OrthoDB" id="828248at2"/>
<feature type="coiled-coil region" evidence="1">
    <location>
        <begin position="37"/>
        <end position="64"/>
    </location>
</feature>
<accession>A0A1M6F590</accession>
<keyword evidence="3" id="KW-1185">Reference proteome</keyword>
<keyword evidence="1" id="KW-0175">Coiled coil</keyword>
<sequence>MSQVAICPTCGAKSKIKEKNGNISYQAVQDDEVFKKVGQLKKAMEKFKEKAEKLEKELERLKSEKQS</sequence>
<proteinExistence type="predicted"/>
<dbReference type="EMBL" id="FQYU01000002">
    <property type="protein sequence ID" value="SHI92865.1"/>
    <property type="molecule type" value="Genomic_DNA"/>
</dbReference>